<accession>A0A2N9XWQ0</accession>
<proteinExistence type="predicted"/>
<reference evidence="1 2" key="1">
    <citation type="journal article" date="2017" name="MBio">
        <title>Type VI secretion-mediated competition in the bee gut microbiome.</title>
        <authorList>
            <person name="Steele M.I."/>
            <person name="Kwong W.K."/>
            <person name="Powell J.E."/>
            <person name="Whiteley M."/>
            <person name="Moran N.A."/>
        </authorList>
    </citation>
    <scope>NUCLEOTIDE SEQUENCE [LARGE SCALE GENOMIC DNA]</scope>
    <source>
        <strain evidence="1 2">Occ4-2</strain>
    </source>
</reference>
<protein>
    <submittedName>
        <fullName evidence="1">Uncharacterized protein</fullName>
    </submittedName>
</protein>
<dbReference type="EMBL" id="MEIQ01000002">
    <property type="protein sequence ID" value="PIT54205.1"/>
    <property type="molecule type" value="Genomic_DNA"/>
</dbReference>
<evidence type="ECO:0000313" key="2">
    <source>
        <dbReference type="Proteomes" id="UP000231484"/>
    </source>
</evidence>
<organism evidence="1 2">
    <name type="scientific">Snodgrassella alvi</name>
    <dbReference type="NCBI Taxonomy" id="1196083"/>
    <lineage>
        <taxon>Bacteria</taxon>
        <taxon>Pseudomonadati</taxon>
        <taxon>Pseudomonadota</taxon>
        <taxon>Betaproteobacteria</taxon>
        <taxon>Neisseriales</taxon>
        <taxon>Neisseriaceae</taxon>
        <taxon>Snodgrassella</taxon>
    </lineage>
</organism>
<dbReference type="InterPro" id="IPR045390">
    <property type="entry name" value="ABC-3C_MC3"/>
</dbReference>
<comment type="caution">
    <text evidence="1">The sequence shown here is derived from an EMBL/GenBank/DDBJ whole genome shotgun (WGS) entry which is preliminary data.</text>
</comment>
<dbReference type="Pfam" id="PF20131">
    <property type="entry name" value="MC3"/>
    <property type="match status" value="1"/>
</dbReference>
<sequence>MKEFYYIYNNEALACCVFIAALHHCQTMDIARICLILPFVFDERTVNYFIRKQREIFTLQQLIDEKQKKFLSFSSRYNMLLPVCINALHILSKNNVIELDIKVTKKNGITFQDEDLGKRFNKINRVIPKLVQMMNFYSTDELYRILKIKL</sequence>
<name>A0A2N9XWQ0_9NEIS</name>
<gene>
    <name evidence="1" type="ORF">BHC48_00510</name>
</gene>
<dbReference type="AlphaFoldDB" id="A0A2N9XWQ0"/>
<evidence type="ECO:0000313" key="1">
    <source>
        <dbReference type="EMBL" id="PIT54205.1"/>
    </source>
</evidence>
<dbReference type="Proteomes" id="UP000231484">
    <property type="component" value="Unassembled WGS sequence"/>
</dbReference>